<dbReference type="PANTHER" id="PTHR10963:SF55">
    <property type="entry name" value="GLYCOSIDE HYDROLASE FAMILY 16 PROTEIN"/>
    <property type="match status" value="1"/>
</dbReference>
<organism evidence="3 4">
    <name type="scientific">Phenylobacterium montanum</name>
    <dbReference type="NCBI Taxonomy" id="2823693"/>
    <lineage>
        <taxon>Bacteria</taxon>
        <taxon>Pseudomonadati</taxon>
        <taxon>Pseudomonadota</taxon>
        <taxon>Alphaproteobacteria</taxon>
        <taxon>Caulobacterales</taxon>
        <taxon>Caulobacteraceae</taxon>
        <taxon>Phenylobacterium</taxon>
    </lineage>
</organism>
<evidence type="ECO:0000256" key="1">
    <source>
        <dbReference type="ARBA" id="ARBA00006865"/>
    </source>
</evidence>
<proteinExistence type="inferred from homology"/>
<reference evidence="3" key="1">
    <citation type="submission" date="2021-04" db="EMBL/GenBank/DDBJ databases">
        <title>The complete genome sequence of Caulobacter sp. S6.</title>
        <authorList>
            <person name="Tang Y."/>
            <person name="Ouyang W."/>
            <person name="Liu Q."/>
            <person name="Huang B."/>
            <person name="Guo Z."/>
            <person name="Lei P."/>
        </authorList>
    </citation>
    <scope>NUCLEOTIDE SEQUENCE</scope>
    <source>
        <strain evidence="3">S6</strain>
    </source>
</reference>
<evidence type="ECO:0000259" key="2">
    <source>
        <dbReference type="PROSITE" id="PS51762"/>
    </source>
</evidence>
<dbReference type="PANTHER" id="PTHR10963">
    <property type="entry name" value="GLYCOSYL HYDROLASE-RELATED"/>
    <property type="match status" value="1"/>
</dbReference>
<dbReference type="KEGG" id="caul:KCG34_00080"/>
<evidence type="ECO:0000313" key="4">
    <source>
        <dbReference type="Proteomes" id="UP000676409"/>
    </source>
</evidence>
<sequence>MTQLDRSRLGHLTFSAPGHGGDWSRWARRWPWGGQGKGAWTIGDDGSLCAYAPSQVTTQKGVLCLTARPSEAKDGDAAWDMPYVSGLISSFPFFKQTYGYFEVRAQFPRGRGLHPGIALYRNPNPAIEDEIDVIETIGDDTRGAFLTLHFGSGAKDYVSQTARVFDAGAGMTTHGLLWTDKTISWFQNDQLVASTPTHAAQHAPMSLIINLGVGGNWAGAPDPRAFPARLLVEGVKAYALKA</sequence>
<name>A0A975G0H0_9CAUL</name>
<protein>
    <submittedName>
        <fullName evidence="3">Glycoside hydrolase family 16 protein</fullName>
    </submittedName>
</protein>
<dbReference type="AlphaFoldDB" id="A0A975G0H0"/>
<dbReference type="InterPro" id="IPR050546">
    <property type="entry name" value="Glycosyl_Hydrlase_16"/>
</dbReference>
<gene>
    <name evidence="3" type="ORF">KCG34_00080</name>
</gene>
<feature type="domain" description="GH16" evidence="2">
    <location>
        <begin position="7"/>
        <end position="242"/>
    </location>
</feature>
<keyword evidence="4" id="KW-1185">Reference proteome</keyword>
<dbReference type="InterPro" id="IPR013320">
    <property type="entry name" value="ConA-like_dom_sf"/>
</dbReference>
<accession>A0A975G0H0</accession>
<dbReference type="Pfam" id="PF00722">
    <property type="entry name" value="Glyco_hydro_16"/>
    <property type="match status" value="1"/>
</dbReference>
<dbReference type="RefSeq" id="WP_211938380.1">
    <property type="nucleotide sequence ID" value="NZ_CP073078.1"/>
</dbReference>
<dbReference type="PROSITE" id="PS51762">
    <property type="entry name" value="GH16_2"/>
    <property type="match status" value="1"/>
</dbReference>
<dbReference type="GO" id="GO:0004553">
    <property type="term" value="F:hydrolase activity, hydrolyzing O-glycosyl compounds"/>
    <property type="evidence" value="ECO:0007669"/>
    <property type="project" value="InterPro"/>
</dbReference>
<dbReference type="Proteomes" id="UP000676409">
    <property type="component" value="Chromosome"/>
</dbReference>
<keyword evidence="3" id="KW-0378">Hydrolase</keyword>
<evidence type="ECO:0000313" key="3">
    <source>
        <dbReference type="EMBL" id="QUD88329.1"/>
    </source>
</evidence>
<dbReference type="GO" id="GO:0005975">
    <property type="term" value="P:carbohydrate metabolic process"/>
    <property type="evidence" value="ECO:0007669"/>
    <property type="project" value="InterPro"/>
</dbReference>
<dbReference type="Gene3D" id="2.60.120.200">
    <property type="match status" value="1"/>
</dbReference>
<dbReference type="EMBL" id="CP073078">
    <property type="protein sequence ID" value="QUD88329.1"/>
    <property type="molecule type" value="Genomic_DNA"/>
</dbReference>
<dbReference type="SUPFAM" id="SSF49899">
    <property type="entry name" value="Concanavalin A-like lectins/glucanases"/>
    <property type="match status" value="1"/>
</dbReference>
<comment type="similarity">
    <text evidence="1">Belongs to the glycosyl hydrolase 16 family.</text>
</comment>
<dbReference type="CDD" id="cd08023">
    <property type="entry name" value="GH16_laminarinase_like"/>
    <property type="match status" value="1"/>
</dbReference>
<dbReference type="InterPro" id="IPR000757">
    <property type="entry name" value="Beta-glucanase-like"/>
</dbReference>